<dbReference type="Proteomes" id="UP001163064">
    <property type="component" value="Unassembled WGS sequence"/>
</dbReference>
<feature type="region of interest" description="Disordered" evidence="2">
    <location>
        <begin position="2752"/>
        <end position="2775"/>
    </location>
</feature>
<dbReference type="NCBIfam" id="TIGR01643">
    <property type="entry name" value="YD_repeat_2x"/>
    <property type="match status" value="11"/>
</dbReference>
<feature type="compositionally biased region" description="Polar residues" evidence="2">
    <location>
        <begin position="3322"/>
        <end position="3335"/>
    </location>
</feature>
<dbReference type="Gene3D" id="2.170.16.10">
    <property type="entry name" value="Hedgehog/Intein (Hint) domain"/>
    <property type="match status" value="1"/>
</dbReference>
<evidence type="ECO:0000256" key="2">
    <source>
        <dbReference type="SAM" id="MobiDB-lite"/>
    </source>
</evidence>
<proteinExistence type="predicted"/>
<feature type="region of interest" description="Disordered" evidence="2">
    <location>
        <begin position="1883"/>
        <end position="1907"/>
    </location>
</feature>
<dbReference type="RefSeq" id="WP_266595381.1">
    <property type="nucleotide sequence ID" value="NZ_JAPHNL010000002.1"/>
</dbReference>
<feature type="compositionally biased region" description="Polar residues" evidence="2">
    <location>
        <begin position="2766"/>
        <end position="2775"/>
    </location>
</feature>
<dbReference type="NCBIfam" id="TIGR03696">
    <property type="entry name" value="Rhs_assc_core"/>
    <property type="match status" value="1"/>
</dbReference>
<feature type="region of interest" description="Disordered" evidence="2">
    <location>
        <begin position="28"/>
        <end position="155"/>
    </location>
</feature>
<feature type="region of interest" description="Disordered" evidence="2">
    <location>
        <begin position="1925"/>
        <end position="1958"/>
    </location>
</feature>
<dbReference type="InterPro" id="IPR003587">
    <property type="entry name" value="Hint_dom_N"/>
</dbReference>
<dbReference type="InterPro" id="IPR013320">
    <property type="entry name" value="ConA-like_dom_sf"/>
</dbReference>
<dbReference type="PANTHER" id="PTHR32305">
    <property type="match status" value="1"/>
</dbReference>
<feature type="compositionally biased region" description="Polar residues" evidence="2">
    <location>
        <begin position="3414"/>
        <end position="3428"/>
    </location>
</feature>
<dbReference type="PANTHER" id="PTHR32305:SF15">
    <property type="entry name" value="PROTEIN RHSA-RELATED"/>
    <property type="match status" value="1"/>
</dbReference>
<dbReference type="InterPro" id="IPR050708">
    <property type="entry name" value="T6SS_VgrG/RHS"/>
</dbReference>
<organism evidence="4 5">
    <name type="scientific">Streptomyces beihaiensis</name>
    <dbReference type="NCBI Taxonomy" id="2984495"/>
    <lineage>
        <taxon>Bacteria</taxon>
        <taxon>Bacillati</taxon>
        <taxon>Actinomycetota</taxon>
        <taxon>Actinomycetes</taxon>
        <taxon>Kitasatosporales</taxon>
        <taxon>Streptomycetaceae</taxon>
        <taxon>Streptomyces</taxon>
    </lineage>
</organism>
<name>A0ABT3TQQ5_9ACTN</name>
<dbReference type="Gene3D" id="2.60.120.200">
    <property type="match status" value="2"/>
</dbReference>
<dbReference type="InterPro" id="IPR045351">
    <property type="entry name" value="DUF6531"/>
</dbReference>
<dbReference type="SUPFAM" id="SSF51294">
    <property type="entry name" value="Hedgehog/intein (Hint) domain"/>
    <property type="match status" value="1"/>
</dbReference>
<feature type="compositionally biased region" description="Polar residues" evidence="2">
    <location>
        <begin position="137"/>
        <end position="147"/>
    </location>
</feature>
<protein>
    <submittedName>
        <fullName evidence="4">Polymorphic toxin-type HINT domain-containing protein</fullName>
    </submittedName>
</protein>
<feature type="compositionally biased region" description="Low complexity" evidence="2">
    <location>
        <begin position="1934"/>
        <end position="1945"/>
    </location>
</feature>
<dbReference type="Pfam" id="PF05593">
    <property type="entry name" value="RHS_repeat"/>
    <property type="match status" value="2"/>
</dbReference>
<dbReference type="InterPro" id="IPR001791">
    <property type="entry name" value="Laminin_G"/>
</dbReference>
<feature type="compositionally biased region" description="Basic and acidic residues" evidence="2">
    <location>
        <begin position="3446"/>
        <end position="3458"/>
    </location>
</feature>
<feature type="compositionally biased region" description="Polar residues" evidence="2">
    <location>
        <begin position="1885"/>
        <end position="1895"/>
    </location>
</feature>
<dbReference type="CDD" id="cd00081">
    <property type="entry name" value="Hint"/>
    <property type="match status" value="1"/>
</dbReference>
<feature type="compositionally biased region" description="Basic and acidic residues" evidence="2">
    <location>
        <begin position="3294"/>
        <end position="3304"/>
    </location>
</feature>
<dbReference type="Pfam" id="PF25023">
    <property type="entry name" value="TEN_YD-shell"/>
    <property type="match status" value="3"/>
</dbReference>
<dbReference type="InterPro" id="IPR031325">
    <property type="entry name" value="RHS_repeat"/>
</dbReference>
<evidence type="ECO:0000256" key="1">
    <source>
        <dbReference type="ARBA" id="ARBA00022737"/>
    </source>
</evidence>
<feature type="compositionally biased region" description="Polar residues" evidence="2">
    <location>
        <begin position="2708"/>
        <end position="2731"/>
    </location>
</feature>
<dbReference type="Pfam" id="PF13385">
    <property type="entry name" value="Laminin_G_3"/>
    <property type="match status" value="2"/>
</dbReference>
<dbReference type="InterPro" id="IPR056823">
    <property type="entry name" value="TEN-like_YD-shell"/>
</dbReference>
<feature type="compositionally biased region" description="Polar residues" evidence="2">
    <location>
        <begin position="3107"/>
        <end position="3125"/>
    </location>
</feature>
<dbReference type="SUPFAM" id="SSF69318">
    <property type="entry name" value="Integrin alpha N-terminal domain"/>
    <property type="match status" value="1"/>
</dbReference>
<dbReference type="EMBL" id="JAPHNL010000002">
    <property type="protein sequence ID" value="MCX3058378.1"/>
    <property type="molecule type" value="Genomic_DNA"/>
</dbReference>
<feature type="domain" description="Laminin G" evidence="3">
    <location>
        <begin position="1605"/>
        <end position="1790"/>
    </location>
</feature>
<dbReference type="Pfam" id="PF20148">
    <property type="entry name" value="DUF6531"/>
    <property type="match status" value="1"/>
</dbReference>
<feature type="region of interest" description="Disordered" evidence="2">
    <location>
        <begin position="3408"/>
        <end position="3464"/>
    </location>
</feature>
<keyword evidence="5" id="KW-1185">Reference proteome</keyword>
<feature type="compositionally biased region" description="Gly residues" evidence="2">
    <location>
        <begin position="3174"/>
        <end position="3187"/>
    </location>
</feature>
<feature type="compositionally biased region" description="Basic and acidic residues" evidence="2">
    <location>
        <begin position="102"/>
        <end position="119"/>
    </location>
</feature>
<dbReference type="Gene3D" id="2.180.10.10">
    <property type="entry name" value="RHS repeat-associated core"/>
    <property type="match status" value="4"/>
</dbReference>
<dbReference type="SMART" id="SM00306">
    <property type="entry name" value="HintN"/>
    <property type="match status" value="1"/>
</dbReference>
<dbReference type="PROSITE" id="PS50025">
    <property type="entry name" value="LAM_G_DOMAIN"/>
    <property type="match status" value="1"/>
</dbReference>
<dbReference type="InterPro" id="IPR036844">
    <property type="entry name" value="Hint_dom_sf"/>
</dbReference>
<gene>
    <name evidence="4" type="ORF">OFY01_01040</name>
</gene>
<comment type="caution">
    <text evidence="4">The sequence shown here is derived from an EMBL/GenBank/DDBJ whole genome shotgun (WGS) entry which is preliminary data.</text>
</comment>
<dbReference type="SUPFAM" id="SSF49899">
    <property type="entry name" value="Concanavalin A-like lectins/glucanases"/>
    <property type="match status" value="2"/>
</dbReference>
<feature type="region of interest" description="Disordered" evidence="2">
    <location>
        <begin position="3584"/>
        <end position="3608"/>
    </location>
</feature>
<evidence type="ECO:0000313" key="5">
    <source>
        <dbReference type="Proteomes" id="UP001163064"/>
    </source>
</evidence>
<dbReference type="InterPro" id="IPR006530">
    <property type="entry name" value="YD"/>
</dbReference>
<keyword evidence="1" id="KW-0677">Repeat</keyword>
<feature type="region of interest" description="Disordered" evidence="2">
    <location>
        <begin position="178"/>
        <end position="198"/>
    </location>
</feature>
<evidence type="ECO:0000259" key="3">
    <source>
        <dbReference type="PROSITE" id="PS50025"/>
    </source>
</evidence>
<feature type="region of interest" description="Disordered" evidence="2">
    <location>
        <begin position="3292"/>
        <end position="3365"/>
    </location>
</feature>
<evidence type="ECO:0000313" key="4">
    <source>
        <dbReference type="EMBL" id="MCX3058378.1"/>
    </source>
</evidence>
<dbReference type="InterPro" id="IPR028994">
    <property type="entry name" value="Integrin_alpha_N"/>
</dbReference>
<sequence>MMLATQPAQAFIDQQAFAPSSVVLPHQRTGSAAGLPHQAGSALARSGPMGSTESSGKQAPVKGALPTDRTPKRSVKPQASFTGPKVKLGGKLTSPPAPARSRTLDRRSAGSDSAAHGDPHLPGPAAANREITKDRTATTSEFQNPDGTRTARVYSRPVHYRTADGSWADIDTTLTQGSDGRWTEKADTPSAGFAAQGDDPALVTYGPGHGEKVSYGLRGAAAVPGHASGNSITYPGIADHADVTYQATGSGVKETLTLHSTEAPTTWVFPLHLTGLSATLAKDGSVVFKDGSGAVRETIPHGFMEDADKGKVSNEGAVSTGVTYALTTTDGGPALKVSLDSAWLHDKARVFPVEVDPTLSVSSSTYVETPYDINFSTKDTLKVGSYDSGKHKANSYLLFSGFGTKFKNDYIEKASLYLDDVWSGGCTAEPVYAHAITSSWSVSGIADYPGLSYGPTIGSASFAAGSSCGGSAWHGINIGDNPSAAGVKLLEGWAHGGTNRGLALTANNSSIAAWKQFASVHSSYPPYLSVTYSPYGADYSIPKQTYTEPTASTTGSMKVSITNRGTTSWSTSNTQLAADIYSTSWSKLSTNATKTYVPSSVSPNSTITMTGKLPALAPGQYYVCWDMLTSGTSFHSTYSVPEKCAEITSADTPPQIDSTSPRSNSVLGSVTPQLFTTGHDPDNYPGNGLTYDFKVYSNPASGTPSLVAESGWVSAAQWAAPEGDLAWNQSYYWIVADSDGDAQSAWSLPSYFSTAVPQPLITSHLGAATRHDGGRSFDPQVGDYTTAATDAAVSTAGPALDVSRTYNSLDPRSSLLFGAGWSSRYDMSVQPDDDASGSVVVTGADGRQERFGRNSFELHEIAGVGDQTGDGVDDAVAADQTNGKLWLYRGPDYSALTRTLVGTRGWNGMKWLTGGDVTGDGIGDLIGVHTADGTLRMYAGRSGGGLSSPVTIGTGGWNGMADLALTGPLAGDGKKDLVATEISTGKLWAYPVNADGTLASRVEIGTGGWNGMSELMGGDFNGDGHGDVVGVEVSTGYLYLYPGTGSGGLGSRTQIGHSWDSMTDLTSVNGVSGDATTDFLATQKSSGVRFLYHSGPSFSSSSYGGSSGDVRTATAMAVYTSAAGEFETLGPNAGASAGWSLRDKSGSTYTFGEPSGTAWRLTKISDRLGRAENLAYHTDGTLATVTNTTSNRSLHFTWSGGHVTQVATDPATSGGSAETWTYSYSGDDLTGVCPPTSTTACTTYSYTSGSSSGSHYRTAVLDANPASYWRLAESSGTSAASEVAVNEGNDAGTYNSGVSLGTAGPLPGSPTTAATFNGTSGHVSVPAEALHQGKNRAISLWFKTSAPGVLIGDQSHAIDGTTSASGTWAPVLYVGSDDKLHGHWWSGSGTGGTAFGSTGTVTDNAWHHAVLSSDGATQTLYVDGAKQDTFSGAPDDQKNTLTYIGAGYAKYWLDSPGEVSYFPGSIAEVAFFSHALGAPAVSQMYATGSHPTGELTGVTLPSGKTHMTAAYDAVHDRASQITDANGGTWKLSTPSTKGSGAYYRGAVMADAPGDYWRLGESSGSQAVNEVPDVTESVLGWRSNGPGTYHNVTLGASGLFKGGTETAASFNGSSSYVELPYRSLGNGTSSSPFSTELWFKTTTTGGVLFSYQSSQIGTTPSDYTPALYVGANGHLYSQYWDGFVSPMESSVAVTDGTWHQAVLTFASDDVQTLYLDGKQVDQRTGKDFNDTNEGYVSLGAGYLSGSWPSQPSSNSQGYFKGSIAEVSMPNKTLDADTVAAHFAARGAASGATPVTSVTVTDPGGKKLSYRYDPGHSGRLISATDALDDTTSYGYDTDGFVSTVTRPDADYTAYTHNARGDTLSVAVGNLRRSVITSYYTYPADGTYSATDPRNDQPTAYADARSSGPADTTYATAYTYSANGDLLTTKDADGDTTTRTYTTGSETAAGGGTEPAGLLASTQDANGKTTSYAYDSAGDLARVTAPSGLKTSYTYDALGRRLTTDQVSDTYPNGLTTSYTYDRDDRLLTKTAPATTDAVTGTTHTAKTTYTYDDDGNTTALAVSDTTGGEATRTTAWAYNSHDQVDTVTDPLGRKTGYGYDSYGNRVSENDADGNAYSYTYSPTGERLSTTLTNYTGDPVNPSSASSLVLDSRAYDPDGLLASDTDAMGRTTKYVYCWTHWLYYSELTNFHNADGSTTSKYLHVYDYDYAGHVIAEKDTNALTRTDFTVDPAGRTTKRTFDPSGLDIVTSYSYDGDGNLTSQSVTGGSTTEQTDYAHDALGDVTSETVHNGSTNLVTTHTYDQRGVLTSTTDPRGNVTGATAADYTTVYTSDEAGRLTQATAPTVNAETDGNAAQQVHPITLYGYDTFGDQTSVDDADGDITTYTFDADGERVATSSPAYTPPGSTTAITPTTTATYDKAGHVTSVTDGDGNTTSSTYDQLGNLAQVVQPAVGGTSPTTHNTYDTDGELLSVTDPTGAVTSGTYDDLGRALTVSEVVRQPSTVTDTTTYGYDDAGNRTSITLPGGEESKADYDAAGNQLKVTDPLGSITHFSYDLDGRLTKTTLPDGTATTSSYNPAGRLTATARLDASGSTLATTSTAYDRAGNPTSVTDANGNTTTYAYDAADRLTRQTEPASSTSTITTSFGYDAAGQRTRYTDGNGNATITTYNPLGLRESSIEPSTSAFPNTSDRTTTVAYDADGQPVSVTRPGGVSQTSNYDADGRVTSQAGSGAEAATTTRKFGYDADGRITSADAPTGTDTYTYNDRGEITATSGPSGTASYSYNSDGQLASRTDKAGTAAFTYDAAGHLATATEPLTGTTETYTRNSIGQVTSVSYGASGSATQSFHYDAQHRLTGDALTAPGGTTEANTTYGYDTAGHITQQTTTGLAGAAANSYTYDKAGRLTSWNNGTATTTYGYDKAGNRTSTATGSTTTNAAYNARDQLTATTSGQSSTAYSYSARGTLSSVTGTSTENLTYDAFDQLATDGTTTYSHDAFGRLATAGSATFTYNGTDNSIVSDGTDTYSRGPGGGLLGIANTGGAALAYTDQHGDVTATFTATGTSLAGSTAYDPHGSTLATSGTQHSLGYQGGWTDPATGRVATASRWYDPSTGDFTSRDATNQRPSPSVNANPYAYGNDNPLSNADLSGEFSCSKTHHGPQAPVPPPPVRPTGGSPSGARTGGGSSSSGGGRGGAAFDWAAKMRALDAEEANSYSYSDVSSTAGSHGGGWGTAAWATLTVLVSAGAAVAADAATDGAATPADGEIYTTVETGMNWLRDQFTLTSGYYTCNTNGRMVYHPDAGDGLKENPGKKPTGQPNNNESPHQDGTKNANTGPSDTNPVDLQGVAPADVTDPSANQPTGNGGPQDHSLDCVGAPSRLECTGDGNLLDPDTGVIYCNPAGAFTVADGCMSLPSADAGSTPESDGSSGNCSFSPDTKVLMGGGKTKPIGKIKTGDKVEAADPKTGKHQGARTVQHVWINHDRDLLDLTIRTKDGHTATLHTTANHPFWDDTTHTWVPAGKLHRGDALNTADNGHAYVVALRATPGKANRWNLTVQQLHTYYVLAGATPILVHNVCPKLGNYDGAEGTGYGPADDATRVSGPWTKNDIGRGTRGLRPNQLGDRLQIHHADQMPGAPIHELDQDFHLNADIHRNPFNQGVDGPMRRQDTQLHWWYRSMEQGWGSAYGPEAWFDNWPAEDLGGP</sequence>
<feature type="region of interest" description="Disordered" evidence="2">
    <location>
        <begin position="2697"/>
        <end position="2731"/>
    </location>
</feature>
<feature type="compositionally biased region" description="Polar residues" evidence="2">
    <location>
        <begin position="3134"/>
        <end position="3148"/>
    </location>
</feature>
<dbReference type="Pfam" id="PF07591">
    <property type="entry name" value="PT-HINT"/>
    <property type="match status" value="1"/>
</dbReference>
<feature type="region of interest" description="Disordered" evidence="2">
    <location>
        <begin position="3102"/>
        <end position="3187"/>
    </location>
</feature>
<accession>A0ABT3TQQ5</accession>
<reference evidence="4" key="1">
    <citation type="submission" date="2022-10" db="EMBL/GenBank/DDBJ databases">
        <title>Streptomyces beihaiensis sp. nov., a chitin degrading actinobacterium, isolated from shrimp pond soil.</title>
        <authorList>
            <person name="Xie J."/>
            <person name="Shen N."/>
        </authorList>
    </citation>
    <scope>NUCLEOTIDE SEQUENCE</scope>
    <source>
        <strain evidence="4">GXMU-J5</strain>
    </source>
</reference>
<dbReference type="InterPro" id="IPR022385">
    <property type="entry name" value="Rhs_assc_core"/>
</dbReference>